<sequence length="245" mass="27369">MGMLQPFQDCGAIIREIAGRVKRILGMPAMFVWYFKEENTLRFWRLCGRIEKTRRKETAVTLQQLCYVTAVAGTGTISHAVQQFYISQPSLTNAIRELEQEVGLALSKTASSVVSRTLLDARGQMSAKSMHPPAYGQRKCQKKKGVQEKMKHLHKGGWCHPHSTRRLAFCRGCRIRQNTTPAKGALPGRLSPSTAALKTHRPRLRSAAMKAPVGLLSGRTVCDSRWRGLAPTSSTNVSKLLRRKK</sequence>
<proteinExistence type="predicted"/>
<evidence type="ECO:0000259" key="1">
    <source>
        <dbReference type="PROSITE" id="PS50931"/>
    </source>
</evidence>
<reference evidence="2 3" key="1">
    <citation type="submission" date="2018-03" db="EMBL/GenBank/DDBJ databases">
        <title>Complete genome sequencing of Faecalibacterium prausnitzii strains isolated from the human gut.</title>
        <authorList>
            <person name="Fitzgerald B.C."/>
            <person name="Shkoporov A.N."/>
            <person name="Ross P.R."/>
            <person name="Hill C."/>
        </authorList>
    </citation>
    <scope>NUCLEOTIDE SEQUENCE [LARGE SCALE GENOMIC DNA]</scope>
    <source>
        <strain evidence="2 3">ATCC 27768</strain>
    </source>
</reference>
<dbReference type="EMBL" id="PXUP01000006">
    <property type="protein sequence ID" value="RCH47019.1"/>
    <property type="molecule type" value="Genomic_DNA"/>
</dbReference>
<dbReference type="InterPro" id="IPR036388">
    <property type="entry name" value="WH-like_DNA-bd_sf"/>
</dbReference>
<protein>
    <submittedName>
        <fullName evidence="2">LysR family transcriptional regulator</fullName>
    </submittedName>
</protein>
<dbReference type="SUPFAM" id="SSF46785">
    <property type="entry name" value="Winged helix' DNA-binding domain"/>
    <property type="match status" value="1"/>
</dbReference>
<dbReference type="Pfam" id="PF00126">
    <property type="entry name" value="HTH_1"/>
    <property type="match status" value="1"/>
</dbReference>
<feature type="domain" description="HTH lysR-type" evidence="1">
    <location>
        <begin position="60"/>
        <end position="106"/>
    </location>
</feature>
<gene>
    <name evidence="2" type="ORF">C7J97_05830</name>
</gene>
<dbReference type="GO" id="GO:0003700">
    <property type="term" value="F:DNA-binding transcription factor activity"/>
    <property type="evidence" value="ECO:0007669"/>
    <property type="project" value="InterPro"/>
</dbReference>
<comment type="caution">
    <text evidence="2">The sequence shown here is derived from an EMBL/GenBank/DDBJ whole genome shotgun (WGS) entry which is preliminary data.</text>
</comment>
<organism evidence="2 3">
    <name type="scientific">Faecalibacterium prausnitzii</name>
    <dbReference type="NCBI Taxonomy" id="853"/>
    <lineage>
        <taxon>Bacteria</taxon>
        <taxon>Bacillati</taxon>
        <taxon>Bacillota</taxon>
        <taxon>Clostridia</taxon>
        <taxon>Eubacteriales</taxon>
        <taxon>Oscillospiraceae</taxon>
        <taxon>Faecalibacterium</taxon>
    </lineage>
</organism>
<evidence type="ECO:0000313" key="3">
    <source>
        <dbReference type="Proteomes" id="UP000252378"/>
    </source>
</evidence>
<dbReference type="InterPro" id="IPR000847">
    <property type="entry name" value="LysR_HTH_N"/>
</dbReference>
<accession>A0A367G9Y7</accession>
<evidence type="ECO:0000313" key="2">
    <source>
        <dbReference type="EMBL" id="RCH47019.1"/>
    </source>
</evidence>
<dbReference type="RefSeq" id="WP_113993169.1">
    <property type="nucleotide sequence ID" value="NZ_JAWHPP010000020.1"/>
</dbReference>
<dbReference type="Gene3D" id="1.10.10.10">
    <property type="entry name" value="Winged helix-like DNA-binding domain superfamily/Winged helix DNA-binding domain"/>
    <property type="match status" value="1"/>
</dbReference>
<dbReference type="InterPro" id="IPR036390">
    <property type="entry name" value="WH_DNA-bd_sf"/>
</dbReference>
<name>A0A367G9Y7_9FIRM</name>
<dbReference type="Proteomes" id="UP000252378">
    <property type="component" value="Unassembled WGS sequence"/>
</dbReference>
<dbReference type="AlphaFoldDB" id="A0A367G9Y7"/>
<dbReference type="PROSITE" id="PS50931">
    <property type="entry name" value="HTH_LYSR"/>
    <property type="match status" value="1"/>
</dbReference>